<accession>A0AA40I0L9</accession>
<gene>
    <name evidence="2" type="ORF">QTO34_017234</name>
</gene>
<organism evidence="2 3">
    <name type="scientific">Cnephaeus nilssonii</name>
    <name type="common">Northern bat</name>
    <name type="synonym">Eptesicus nilssonii</name>
    <dbReference type="NCBI Taxonomy" id="3371016"/>
    <lineage>
        <taxon>Eukaryota</taxon>
        <taxon>Metazoa</taxon>
        <taxon>Chordata</taxon>
        <taxon>Craniata</taxon>
        <taxon>Vertebrata</taxon>
        <taxon>Euteleostomi</taxon>
        <taxon>Mammalia</taxon>
        <taxon>Eutheria</taxon>
        <taxon>Laurasiatheria</taxon>
        <taxon>Chiroptera</taxon>
        <taxon>Yangochiroptera</taxon>
        <taxon>Vespertilionidae</taxon>
        <taxon>Cnephaeus</taxon>
    </lineage>
</organism>
<evidence type="ECO:0000256" key="1">
    <source>
        <dbReference type="SAM" id="MobiDB-lite"/>
    </source>
</evidence>
<feature type="compositionally biased region" description="Basic residues" evidence="1">
    <location>
        <begin position="1"/>
        <end position="17"/>
    </location>
</feature>
<dbReference type="Proteomes" id="UP001177744">
    <property type="component" value="Unassembled WGS sequence"/>
</dbReference>
<protein>
    <submittedName>
        <fullName evidence="2">Uncharacterized protein</fullName>
    </submittedName>
</protein>
<keyword evidence="3" id="KW-1185">Reference proteome</keyword>
<dbReference type="EMBL" id="JAULJE010000007">
    <property type="protein sequence ID" value="KAK1340839.1"/>
    <property type="molecule type" value="Genomic_DNA"/>
</dbReference>
<name>A0AA40I0L9_CNENI</name>
<reference evidence="2" key="1">
    <citation type="submission" date="2023-06" db="EMBL/GenBank/DDBJ databases">
        <title>Reference genome for the Northern bat (Eptesicus nilssonii), a most northern bat species.</title>
        <authorList>
            <person name="Laine V.N."/>
            <person name="Pulliainen A.T."/>
            <person name="Lilley T.M."/>
        </authorList>
    </citation>
    <scope>NUCLEOTIDE SEQUENCE</scope>
    <source>
        <strain evidence="2">BLF_Eptnil</strain>
        <tissue evidence="2">Kidney</tissue>
    </source>
</reference>
<evidence type="ECO:0000313" key="3">
    <source>
        <dbReference type="Proteomes" id="UP001177744"/>
    </source>
</evidence>
<comment type="caution">
    <text evidence="2">The sequence shown here is derived from an EMBL/GenBank/DDBJ whole genome shotgun (WGS) entry which is preliminary data.</text>
</comment>
<dbReference type="AlphaFoldDB" id="A0AA40I0L9"/>
<proteinExistence type="predicted"/>
<feature type="region of interest" description="Disordered" evidence="1">
    <location>
        <begin position="1"/>
        <end position="24"/>
    </location>
</feature>
<sequence length="66" mass="7560">MRNLKPKNSRSPTVRKSHSGEKEDRREQIIILEVELLSRSSLPAKAAFLLSLSAEMEQEFSDLDVF</sequence>
<evidence type="ECO:0000313" key="2">
    <source>
        <dbReference type="EMBL" id="KAK1340839.1"/>
    </source>
</evidence>